<evidence type="ECO:0000256" key="14">
    <source>
        <dbReference type="ARBA" id="ARBA00023026"/>
    </source>
</evidence>
<evidence type="ECO:0000256" key="10">
    <source>
        <dbReference type="ARBA" id="ARBA00022741"/>
    </source>
</evidence>
<evidence type="ECO:0000256" key="15">
    <source>
        <dbReference type="ARBA" id="ARBA00023170"/>
    </source>
</evidence>
<dbReference type="PANTHER" id="PTHR41523">
    <property type="entry name" value="TWO-COMPONENT SYSTEM SENSOR PROTEIN"/>
    <property type="match status" value="1"/>
</dbReference>
<evidence type="ECO:0000256" key="7">
    <source>
        <dbReference type="ARBA" id="ARBA00022643"/>
    </source>
</evidence>
<reference evidence="18 19" key="1">
    <citation type="journal article" date="1994" name="Int. J. Syst. Bacteriol.">
        <title>Phylogenetic positions of novel aerobic, bacteriochlorophyll a-containing bacteria and description of Roseococcus thiosulfatophilus gen. nov., sp. nov., Erythromicrobium ramosum gen. nov., sp. nov., and Erythrobacter litoralis sp. nov.</title>
        <authorList>
            <person name="Yurkov V."/>
            <person name="Stackebrandt E."/>
            <person name="Holmes A."/>
            <person name="Fuerst J.A."/>
            <person name="Hugenholtz P."/>
            <person name="Golecki J."/>
            <person name="Gad'on N."/>
            <person name="Gorlenko V.M."/>
            <person name="Kompantseva E.I."/>
            <person name="Drews G."/>
        </authorList>
    </citation>
    <scope>NUCLEOTIDE SEQUENCE [LARGE SCALE GENOMIC DNA]</scope>
    <source>
        <strain evidence="18 19">KR-99</strain>
    </source>
</reference>
<proteinExistence type="predicted"/>
<feature type="domain" description="PAC" evidence="17">
    <location>
        <begin position="101"/>
        <end position="154"/>
    </location>
</feature>
<dbReference type="EC" id="2.7.13.3" evidence="2"/>
<dbReference type="CDD" id="cd00130">
    <property type="entry name" value="PAS"/>
    <property type="match status" value="1"/>
</dbReference>
<keyword evidence="10" id="KW-0547">Nucleotide-binding</keyword>
<sequence length="353" mass="39567">MAIISRSAMPMAGQVRTRRMPMPSSWSGPVQTLNHFIATLPLLVWRADRDGAWLWASPQWEAFTGQSEADYVGDGWLRVVHPDDREAAQTAWSLASDRQSFEVEFRIRNAEEDRYYWHKTRAGPVHGDDGTIIEWLGTSTDIDDLKRLRDQERSLLGELQHRVRNTLGVVRALSRRTADHCDTIEEFVAKFDGRINTFARTQSLSTRSASGQVNLADLVHDELLSHHLSDEDQVRAEGPDIMLGVKAANMLGLAIHELASHAVTFGDPGDPPPRLRVRWGIDDSAAKPLLTLVWKEEGRNLADPDQALGALARDFVERALHYEMDAETAIQTLPGGLVFDVRLPLARAQDRDS</sequence>
<keyword evidence="9" id="KW-0677">Repeat</keyword>
<keyword evidence="4" id="KW-0597">Phosphoprotein</keyword>
<dbReference type="SMART" id="SM00091">
    <property type="entry name" value="PAS"/>
    <property type="match status" value="1"/>
</dbReference>
<evidence type="ECO:0000313" key="18">
    <source>
        <dbReference type="EMBL" id="MBA1374005.1"/>
    </source>
</evidence>
<keyword evidence="15" id="KW-0675">Receptor</keyword>
<evidence type="ECO:0000256" key="5">
    <source>
        <dbReference type="ARBA" id="ARBA00022606"/>
    </source>
</evidence>
<evidence type="ECO:0000256" key="3">
    <source>
        <dbReference type="ARBA" id="ARBA00022543"/>
    </source>
</evidence>
<keyword evidence="5" id="KW-0716">Sensory transduction</keyword>
<evidence type="ECO:0000313" key="19">
    <source>
        <dbReference type="Proteomes" id="UP000589292"/>
    </source>
</evidence>
<dbReference type="Gene3D" id="3.30.450.20">
    <property type="entry name" value="PAS domain"/>
    <property type="match status" value="1"/>
</dbReference>
<comment type="caution">
    <text evidence="18">The sequence shown here is derived from an EMBL/GenBank/DDBJ whole genome shotgun (WGS) entry which is preliminary data.</text>
</comment>
<dbReference type="FunFam" id="3.30.450.20:FF:000099">
    <property type="entry name" value="Sensory box sensor histidine kinase"/>
    <property type="match status" value="1"/>
</dbReference>
<evidence type="ECO:0000256" key="13">
    <source>
        <dbReference type="ARBA" id="ARBA00022991"/>
    </source>
</evidence>
<accession>A0A7V8RCM8</accession>
<dbReference type="SMART" id="SM00911">
    <property type="entry name" value="HWE_HK"/>
    <property type="match status" value="1"/>
</dbReference>
<dbReference type="NCBIfam" id="TIGR00229">
    <property type="entry name" value="sensory_box"/>
    <property type="match status" value="1"/>
</dbReference>
<dbReference type="InterPro" id="IPR000700">
    <property type="entry name" value="PAS-assoc_C"/>
</dbReference>
<dbReference type="Proteomes" id="UP000589292">
    <property type="component" value="Unassembled WGS sequence"/>
</dbReference>
<protein>
    <recommendedName>
        <fullName evidence="2">histidine kinase</fullName>
        <ecNumber evidence="2">2.7.13.3</ecNumber>
    </recommendedName>
</protein>
<dbReference type="InterPro" id="IPR013655">
    <property type="entry name" value="PAS_fold_3"/>
</dbReference>
<evidence type="ECO:0000256" key="9">
    <source>
        <dbReference type="ARBA" id="ARBA00022737"/>
    </source>
</evidence>
<feature type="domain" description="PAS" evidence="16">
    <location>
        <begin position="29"/>
        <end position="99"/>
    </location>
</feature>
<organism evidence="18 19">
    <name type="scientific">Sphingomonas ursincola</name>
    <dbReference type="NCBI Taxonomy" id="56361"/>
    <lineage>
        <taxon>Bacteria</taxon>
        <taxon>Pseudomonadati</taxon>
        <taxon>Pseudomonadota</taxon>
        <taxon>Alphaproteobacteria</taxon>
        <taxon>Sphingomonadales</taxon>
        <taxon>Sphingomonadaceae</taxon>
        <taxon>Sphingomonas</taxon>
    </lineage>
</organism>
<evidence type="ECO:0000256" key="11">
    <source>
        <dbReference type="ARBA" id="ARBA00022777"/>
    </source>
</evidence>
<dbReference type="InterPro" id="IPR000014">
    <property type="entry name" value="PAS"/>
</dbReference>
<evidence type="ECO:0000259" key="16">
    <source>
        <dbReference type="PROSITE" id="PS50112"/>
    </source>
</evidence>
<keyword evidence="3" id="KW-0600">Photoreceptor protein</keyword>
<keyword evidence="14" id="KW-0843">Virulence</keyword>
<evidence type="ECO:0000256" key="2">
    <source>
        <dbReference type="ARBA" id="ARBA00012438"/>
    </source>
</evidence>
<dbReference type="GO" id="GO:0005524">
    <property type="term" value="F:ATP binding"/>
    <property type="evidence" value="ECO:0007669"/>
    <property type="project" value="UniProtKB-KW"/>
</dbReference>
<dbReference type="InterPro" id="IPR001610">
    <property type="entry name" value="PAC"/>
</dbReference>
<gene>
    <name evidence="18" type="ORF">FG486_06610</name>
</gene>
<keyword evidence="12" id="KW-0067">ATP-binding</keyword>
<dbReference type="InterPro" id="IPR035965">
    <property type="entry name" value="PAS-like_dom_sf"/>
</dbReference>
<dbReference type="Pfam" id="PF08447">
    <property type="entry name" value="PAS_3"/>
    <property type="match status" value="1"/>
</dbReference>
<evidence type="ECO:0000256" key="6">
    <source>
        <dbReference type="ARBA" id="ARBA00022630"/>
    </source>
</evidence>
<keyword evidence="13" id="KW-0157">Chromophore</keyword>
<keyword evidence="6" id="KW-0285">Flavoprotein</keyword>
<keyword evidence="19" id="KW-1185">Reference proteome</keyword>
<evidence type="ECO:0000256" key="12">
    <source>
        <dbReference type="ARBA" id="ARBA00022840"/>
    </source>
</evidence>
<dbReference type="AlphaFoldDB" id="A0A7V8RCM8"/>
<dbReference type="SMART" id="SM00086">
    <property type="entry name" value="PAC"/>
    <property type="match status" value="1"/>
</dbReference>
<name>A0A7V8RCM8_9SPHN</name>
<dbReference type="PANTHER" id="PTHR41523:SF7">
    <property type="entry name" value="HISTIDINE KINASE"/>
    <property type="match status" value="1"/>
</dbReference>
<dbReference type="GO" id="GO:0009881">
    <property type="term" value="F:photoreceptor activity"/>
    <property type="evidence" value="ECO:0007669"/>
    <property type="project" value="UniProtKB-KW"/>
</dbReference>
<comment type="catalytic activity">
    <reaction evidence="1">
        <text>ATP + protein L-histidine = ADP + protein N-phospho-L-histidine.</text>
        <dbReference type="EC" id="2.7.13.3"/>
    </reaction>
</comment>
<dbReference type="Pfam" id="PF07536">
    <property type="entry name" value="HWE_HK"/>
    <property type="match status" value="1"/>
</dbReference>
<dbReference type="InterPro" id="IPR011102">
    <property type="entry name" value="Sig_transdc_His_kinase_HWE"/>
</dbReference>
<keyword evidence="11" id="KW-0418">Kinase</keyword>
<dbReference type="GO" id="GO:0004673">
    <property type="term" value="F:protein histidine kinase activity"/>
    <property type="evidence" value="ECO:0007669"/>
    <property type="project" value="UniProtKB-EC"/>
</dbReference>
<evidence type="ECO:0000256" key="1">
    <source>
        <dbReference type="ARBA" id="ARBA00000085"/>
    </source>
</evidence>
<evidence type="ECO:0000259" key="17">
    <source>
        <dbReference type="PROSITE" id="PS50113"/>
    </source>
</evidence>
<dbReference type="PROSITE" id="PS50112">
    <property type="entry name" value="PAS"/>
    <property type="match status" value="1"/>
</dbReference>
<evidence type="ECO:0000256" key="4">
    <source>
        <dbReference type="ARBA" id="ARBA00022553"/>
    </source>
</evidence>
<dbReference type="EMBL" id="VDES01000002">
    <property type="protein sequence ID" value="MBA1374005.1"/>
    <property type="molecule type" value="Genomic_DNA"/>
</dbReference>
<keyword evidence="7" id="KW-0288">FMN</keyword>
<dbReference type="PROSITE" id="PS50113">
    <property type="entry name" value="PAC"/>
    <property type="match status" value="1"/>
</dbReference>
<keyword evidence="8" id="KW-0808">Transferase</keyword>
<evidence type="ECO:0000256" key="8">
    <source>
        <dbReference type="ARBA" id="ARBA00022679"/>
    </source>
</evidence>
<dbReference type="SUPFAM" id="SSF55785">
    <property type="entry name" value="PYP-like sensor domain (PAS domain)"/>
    <property type="match status" value="1"/>
</dbReference>